<dbReference type="EMBL" id="JAULBC010000001">
    <property type="protein sequence ID" value="MEX6685943.1"/>
    <property type="molecule type" value="Genomic_DNA"/>
</dbReference>
<dbReference type="Proteomes" id="UP001560573">
    <property type="component" value="Unassembled WGS sequence"/>
</dbReference>
<evidence type="ECO:0000313" key="2">
    <source>
        <dbReference type="Proteomes" id="UP001560573"/>
    </source>
</evidence>
<dbReference type="Gene3D" id="1.20.1440.60">
    <property type="entry name" value="23S rRNA-intervening sequence"/>
    <property type="match status" value="1"/>
</dbReference>
<organism evidence="1 2">
    <name type="scientific">Danxiaibacter flavus</name>
    <dbReference type="NCBI Taxonomy" id="3049108"/>
    <lineage>
        <taxon>Bacteria</taxon>
        <taxon>Pseudomonadati</taxon>
        <taxon>Bacteroidota</taxon>
        <taxon>Chitinophagia</taxon>
        <taxon>Chitinophagales</taxon>
        <taxon>Chitinophagaceae</taxon>
        <taxon>Danxiaibacter</taxon>
    </lineage>
</organism>
<keyword evidence="2" id="KW-1185">Reference proteome</keyword>
<comment type="caution">
    <text evidence="1">The sequence shown here is derived from an EMBL/GenBank/DDBJ whole genome shotgun (WGS) entry which is preliminary data.</text>
</comment>
<reference evidence="1 2" key="1">
    <citation type="submission" date="2023-07" db="EMBL/GenBank/DDBJ databases">
        <authorList>
            <person name="Lian W.-H."/>
        </authorList>
    </citation>
    <scope>NUCLEOTIDE SEQUENCE [LARGE SCALE GENOMIC DNA]</scope>
    <source>
        <strain evidence="1 2">SYSU DXS3180</strain>
    </source>
</reference>
<dbReference type="Pfam" id="PF05635">
    <property type="entry name" value="23S_rRNA_IVP"/>
    <property type="match status" value="1"/>
</dbReference>
<dbReference type="RefSeq" id="WP_369327332.1">
    <property type="nucleotide sequence ID" value="NZ_JAULBC010000001.1"/>
</dbReference>
<dbReference type="PANTHER" id="PTHR38471:SF2">
    <property type="entry name" value="FOUR HELIX BUNDLE PROTEIN"/>
    <property type="match status" value="1"/>
</dbReference>
<protein>
    <submittedName>
        <fullName evidence="1">Four helix bundle protein</fullName>
    </submittedName>
</protein>
<gene>
    <name evidence="1" type="ORF">QTN47_00470</name>
</gene>
<sequence>MRDYAKLEIWKKAHQLTLDIYRISAAFPKSELFGLCSQMRRSSSSVPSNIAEGCGRNTNAQLLNYLQIASGSCSELAYQLLLCKDLGYISVSSFKQLDNQTIELRKMIYSYSRKL</sequence>
<dbReference type="PANTHER" id="PTHR38471">
    <property type="entry name" value="FOUR HELIX BUNDLE PROTEIN"/>
    <property type="match status" value="1"/>
</dbReference>
<dbReference type="NCBIfam" id="TIGR02436">
    <property type="entry name" value="four helix bundle protein"/>
    <property type="match status" value="1"/>
</dbReference>
<proteinExistence type="predicted"/>
<evidence type="ECO:0000313" key="1">
    <source>
        <dbReference type="EMBL" id="MEX6685943.1"/>
    </source>
</evidence>
<dbReference type="SUPFAM" id="SSF158446">
    <property type="entry name" value="IVS-encoded protein-like"/>
    <property type="match status" value="1"/>
</dbReference>
<dbReference type="CDD" id="cd16377">
    <property type="entry name" value="23S_rRNA_IVP_like"/>
    <property type="match status" value="1"/>
</dbReference>
<dbReference type="InterPro" id="IPR012657">
    <property type="entry name" value="23S_rRNA-intervening_sequence"/>
</dbReference>
<dbReference type="InterPro" id="IPR036583">
    <property type="entry name" value="23S_rRNA_IVS_sf"/>
</dbReference>
<accession>A0ABV3Z7W6</accession>
<name>A0ABV3Z7W6_9BACT</name>